<dbReference type="AlphaFoldDB" id="A0A6A5SVV1"/>
<accession>A0A6A5SVV1</accession>
<name>A0A6A5SVV1_9PLEO</name>
<keyword evidence="9" id="KW-0408">Iron</keyword>
<dbReference type="SMART" id="SM00747">
    <property type="entry name" value="CFEM"/>
    <property type="match status" value="1"/>
</dbReference>
<keyword evidence="7 9" id="KW-1015">Disulfide bond</keyword>
<sequence length="250" mass="25441">MKSTYSLAILVALAAAQTLADLPQCSVQCITDAMTLVRCATTDFKCACEKADELFVGSCIIKDCTKLDTNTAFQVITDLCKSFGGTMDSAEDSPAHMAVADAGYAVASSTTLNSLPAFTSGYAINSSSQISDATGASSVAPECPNGTTGACSYVFTITTTRIVSLITHHSSHTVSVISSIPAASNSVAGSVNLSSFAPPPYPTGSSKPTATVPTDMGSYKPSTPEFTDTAAAVRVPAVVAGVLGLAILVL</sequence>
<evidence type="ECO:0000256" key="10">
    <source>
        <dbReference type="SAM" id="MobiDB-lite"/>
    </source>
</evidence>
<keyword evidence="8" id="KW-0449">Lipoprotein</keyword>
<feature type="signal peptide" evidence="11">
    <location>
        <begin position="1"/>
        <end position="20"/>
    </location>
</feature>
<feature type="compositionally biased region" description="Polar residues" evidence="10">
    <location>
        <begin position="203"/>
        <end position="212"/>
    </location>
</feature>
<dbReference type="EMBL" id="ML976021">
    <property type="protein sequence ID" value="KAF1943844.1"/>
    <property type="molecule type" value="Genomic_DNA"/>
</dbReference>
<dbReference type="InterPro" id="IPR008427">
    <property type="entry name" value="Extracellular_membr_CFEM_dom"/>
</dbReference>
<dbReference type="GO" id="GO:0005576">
    <property type="term" value="C:extracellular region"/>
    <property type="evidence" value="ECO:0007669"/>
    <property type="project" value="UniProtKB-SubCell"/>
</dbReference>
<reference evidence="13" key="1">
    <citation type="journal article" date="2020" name="Stud. Mycol.">
        <title>101 Dothideomycetes genomes: a test case for predicting lifestyles and emergence of pathogens.</title>
        <authorList>
            <person name="Haridas S."/>
            <person name="Albert R."/>
            <person name="Binder M."/>
            <person name="Bloem J."/>
            <person name="Labutti K."/>
            <person name="Salamov A."/>
            <person name="Andreopoulos B."/>
            <person name="Baker S."/>
            <person name="Barry K."/>
            <person name="Bills G."/>
            <person name="Bluhm B."/>
            <person name="Cannon C."/>
            <person name="Castanera R."/>
            <person name="Culley D."/>
            <person name="Daum C."/>
            <person name="Ezra D."/>
            <person name="Gonzalez J."/>
            <person name="Henrissat B."/>
            <person name="Kuo A."/>
            <person name="Liang C."/>
            <person name="Lipzen A."/>
            <person name="Lutzoni F."/>
            <person name="Magnuson J."/>
            <person name="Mondo S."/>
            <person name="Nolan M."/>
            <person name="Ohm R."/>
            <person name="Pangilinan J."/>
            <person name="Park H.-J."/>
            <person name="Ramirez L."/>
            <person name="Alfaro M."/>
            <person name="Sun H."/>
            <person name="Tritt A."/>
            <person name="Yoshinaga Y."/>
            <person name="Zwiers L.-H."/>
            <person name="Turgeon B."/>
            <person name="Goodwin S."/>
            <person name="Spatafora J."/>
            <person name="Crous P."/>
            <person name="Grigoriev I."/>
        </authorList>
    </citation>
    <scope>NUCLEOTIDE SEQUENCE</scope>
    <source>
        <strain evidence="13">CBS 161.51</strain>
    </source>
</reference>
<comment type="similarity">
    <text evidence="3">Belongs to the RBT5 family.</text>
</comment>
<dbReference type="Proteomes" id="UP000800038">
    <property type="component" value="Unassembled WGS sequence"/>
</dbReference>
<feature type="disulfide bond" evidence="9">
    <location>
        <begin position="39"/>
        <end position="46"/>
    </location>
</feature>
<protein>
    <recommendedName>
        <fullName evidence="12">CFEM domain-containing protein</fullName>
    </recommendedName>
</protein>
<keyword evidence="6 11" id="KW-0732">Signal</keyword>
<evidence type="ECO:0000256" key="8">
    <source>
        <dbReference type="ARBA" id="ARBA00023288"/>
    </source>
</evidence>
<evidence type="ECO:0000256" key="1">
    <source>
        <dbReference type="ARBA" id="ARBA00004589"/>
    </source>
</evidence>
<feature type="region of interest" description="Disordered" evidence="10">
    <location>
        <begin position="198"/>
        <end position="221"/>
    </location>
</feature>
<comment type="subcellular location">
    <subcellularLocation>
        <location evidence="1">Membrane</location>
        <topology evidence="1">Lipid-anchor</topology>
        <topology evidence="1">GPI-anchor</topology>
    </subcellularLocation>
    <subcellularLocation>
        <location evidence="2">Secreted</location>
    </subcellularLocation>
</comment>
<evidence type="ECO:0000259" key="12">
    <source>
        <dbReference type="PROSITE" id="PS52012"/>
    </source>
</evidence>
<keyword evidence="14" id="KW-1185">Reference proteome</keyword>
<feature type="domain" description="CFEM" evidence="12">
    <location>
        <begin position="1"/>
        <end position="108"/>
    </location>
</feature>
<evidence type="ECO:0000256" key="4">
    <source>
        <dbReference type="ARBA" id="ARBA00022525"/>
    </source>
</evidence>
<dbReference type="OrthoDB" id="3767534at2759"/>
<dbReference type="GO" id="GO:0098552">
    <property type="term" value="C:side of membrane"/>
    <property type="evidence" value="ECO:0007669"/>
    <property type="project" value="UniProtKB-KW"/>
</dbReference>
<gene>
    <name evidence="13" type="ORF">EJ02DRAFT_464574</name>
</gene>
<proteinExistence type="inferred from homology"/>
<keyword evidence="5" id="KW-0336">GPI-anchor</keyword>
<keyword evidence="9" id="KW-0349">Heme</keyword>
<feature type="binding site" description="axial binding residue" evidence="9">
    <location>
        <position position="43"/>
    </location>
    <ligand>
        <name>heme</name>
        <dbReference type="ChEBI" id="CHEBI:30413"/>
    </ligand>
    <ligandPart>
        <name>Fe</name>
        <dbReference type="ChEBI" id="CHEBI:18248"/>
    </ligandPart>
</feature>
<evidence type="ECO:0000256" key="6">
    <source>
        <dbReference type="ARBA" id="ARBA00022729"/>
    </source>
</evidence>
<organism evidence="13 14">
    <name type="scientific">Clathrospora elynae</name>
    <dbReference type="NCBI Taxonomy" id="706981"/>
    <lineage>
        <taxon>Eukaryota</taxon>
        <taxon>Fungi</taxon>
        <taxon>Dikarya</taxon>
        <taxon>Ascomycota</taxon>
        <taxon>Pezizomycotina</taxon>
        <taxon>Dothideomycetes</taxon>
        <taxon>Pleosporomycetidae</taxon>
        <taxon>Pleosporales</taxon>
        <taxon>Diademaceae</taxon>
        <taxon>Clathrospora</taxon>
    </lineage>
</organism>
<keyword evidence="5" id="KW-0325">Glycoprotein</keyword>
<evidence type="ECO:0000256" key="2">
    <source>
        <dbReference type="ARBA" id="ARBA00004613"/>
    </source>
</evidence>
<evidence type="ECO:0000256" key="5">
    <source>
        <dbReference type="ARBA" id="ARBA00022622"/>
    </source>
</evidence>
<comment type="caution">
    <text evidence="9">Lacks conserved residue(s) required for the propagation of feature annotation.</text>
</comment>
<evidence type="ECO:0000256" key="3">
    <source>
        <dbReference type="ARBA" id="ARBA00010031"/>
    </source>
</evidence>
<dbReference type="PROSITE" id="PS52012">
    <property type="entry name" value="CFEM"/>
    <property type="match status" value="1"/>
</dbReference>
<evidence type="ECO:0000256" key="7">
    <source>
        <dbReference type="ARBA" id="ARBA00023157"/>
    </source>
</evidence>
<evidence type="ECO:0000256" key="11">
    <source>
        <dbReference type="SAM" id="SignalP"/>
    </source>
</evidence>
<dbReference type="Pfam" id="PF05730">
    <property type="entry name" value="CFEM"/>
    <property type="match status" value="1"/>
</dbReference>
<keyword evidence="4" id="KW-0964">Secreted</keyword>
<evidence type="ECO:0000256" key="9">
    <source>
        <dbReference type="PROSITE-ProRule" id="PRU01356"/>
    </source>
</evidence>
<feature type="chain" id="PRO_5025485912" description="CFEM domain-containing protein" evidence="11">
    <location>
        <begin position="21"/>
        <end position="250"/>
    </location>
</feature>
<evidence type="ECO:0000313" key="13">
    <source>
        <dbReference type="EMBL" id="KAF1943844.1"/>
    </source>
</evidence>
<keyword evidence="9" id="KW-0479">Metal-binding</keyword>
<keyword evidence="5" id="KW-0472">Membrane</keyword>
<dbReference type="GO" id="GO:0046872">
    <property type="term" value="F:metal ion binding"/>
    <property type="evidence" value="ECO:0007669"/>
    <property type="project" value="UniProtKB-UniRule"/>
</dbReference>
<evidence type="ECO:0000313" key="14">
    <source>
        <dbReference type="Proteomes" id="UP000800038"/>
    </source>
</evidence>